<dbReference type="AlphaFoldDB" id="A0A090QNX0"/>
<proteinExistence type="predicted"/>
<comment type="caution">
    <text evidence="1">The sequence shown here is derived from an EMBL/GenBank/DDBJ whole genome shotgun (WGS) entry which is preliminary data.</text>
</comment>
<gene>
    <name evidence="1" type="ORF">JCM19237_6373</name>
</gene>
<name>A0A090QNX0_9GAMM</name>
<evidence type="ECO:0000313" key="1">
    <source>
        <dbReference type="EMBL" id="GAL03479.1"/>
    </source>
</evidence>
<evidence type="ECO:0000313" key="2">
    <source>
        <dbReference type="Proteomes" id="UP000029227"/>
    </source>
</evidence>
<dbReference type="eggNOG" id="ENOG5032BIM">
    <property type="taxonomic scope" value="Bacteria"/>
</dbReference>
<sequence length="63" mass="6978">MEKCGQCRQFTRTPDSQKDLCGAWEQPTIATRAACEFFLPKAGFRRREHGFVAGNGTPTGADE</sequence>
<dbReference type="Proteomes" id="UP000029227">
    <property type="component" value="Unassembled WGS sequence"/>
</dbReference>
<protein>
    <submittedName>
        <fullName evidence="1">Uncharacterized protein</fullName>
    </submittedName>
</protein>
<accession>A0A090QNX0</accession>
<dbReference type="EMBL" id="BBMN01000002">
    <property type="protein sequence ID" value="GAL03479.1"/>
    <property type="molecule type" value="Genomic_DNA"/>
</dbReference>
<reference evidence="1 2" key="1">
    <citation type="journal article" date="2014" name="Genome Announc.">
        <title>Draft Genome Sequences of Two Vibrionaceae Species, Vibrio ponticus C121 and Photobacterium aphoticum C119, Isolated as Coral Reef Microbiota.</title>
        <authorList>
            <person name="Al-saari N."/>
            <person name="Meirelles P.M."/>
            <person name="Mino S."/>
            <person name="Suda W."/>
            <person name="Oshima K."/>
            <person name="Hattori M."/>
            <person name="Ohkuma M."/>
            <person name="Thompson F.L."/>
            <person name="Gomez-Gil B."/>
            <person name="Sawabe T."/>
            <person name="Sawabe T."/>
        </authorList>
    </citation>
    <scope>NUCLEOTIDE SEQUENCE [LARGE SCALE GENOMIC DNA]</scope>
    <source>
        <strain evidence="1 2">JCM 19237</strain>
    </source>
</reference>
<organism evidence="1 2">
    <name type="scientific">Photobacterium aphoticum</name>
    <dbReference type="NCBI Taxonomy" id="754436"/>
    <lineage>
        <taxon>Bacteria</taxon>
        <taxon>Pseudomonadati</taxon>
        <taxon>Pseudomonadota</taxon>
        <taxon>Gammaproteobacteria</taxon>
        <taxon>Vibrionales</taxon>
        <taxon>Vibrionaceae</taxon>
        <taxon>Photobacterium</taxon>
    </lineage>
</organism>